<dbReference type="PANTHER" id="PTHR43489:SF6">
    <property type="entry name" value="HYDROXYPYRUVATE ISOMERASE-RELATED"/>
    <property type="match status" value="1"/>
</dbReference>
<dbReference type="Pfam" id="PF01261">
    <property type="entry name" value="AP_endonuc_2"/>
    <property type="match status" value="1"/>
</dbReference>
<name>A0A1V3IEX0_9PAST</name>
<comment type="caution">
    <text evidence="5">The sequence shown here is derived from an EMBL/GenBank/DDBJ whole genome shotgun (WGS) entry which is preliminary data.</text>
</comment>
<comment type="similarity">
    <text evidence="2">Belongs to the hyi family.</text>
</comment>
<dbReference type="Gene3D" id="3.20.20.150">
    <property type="entry name" value="Divalent-metal-dependent TIM barrel enzymes"/>
    <property type="match status" value="1"/>
</dbReference>
<dbReference type="InterPro" id="IPR050417">
    <property type="entry name" value="Sugar_Epim/Isomerase"/>
</dbReference>
<evidence type="ECO:0000259" key="4">
    <source>
        <dbReference type="Pfam" id="PF01261"/>
    </source>
</evidence>
<protein>
    <submittedName>
        <fullName evidence="5">Hydroxypyruvate isomerase</fullName>
    </submittedName>
</protein>
<dbReference type="EMBL" id="MLHG01000052">
    <property type="protein sequence ID" value="OOF38802.1"/>
    <property type="molecule type" value="Genomic_DNA"/>
</dbReference>
<dbReference type="GO" id="GO:0046487">
    <property type="term" value="P:glyoxylate metabolic process"/>
    <property type="evidence" value="ECO:0007669"/>
    <property type="project" value="TreeGrafter"/>
</dbReference>
<dbReference type="Proteomes" id="UP000189426">
    <property type="component" value="Unassembled WGS sequence"/>
</dbReference>
<sequence length="258" mass="29360">MPKFAANLTMMFNEVPFIERFAAAAKAGFKYVEFLWPYDYDIKTIKQELDKHGLQVVLFNTPAGDVSNGEWGVSAIPGREAESHAHIDMALDYALGLGCPNVHIMAAVVPESADKAEYQQTFIHNIRYASEKFKPYGVNILLEALSPEVKPNYLLKSQYDTLSIVEWVERDNVFVQLDYYHAQNVDGHLSRLTNKLNGKFAHVQMASVPDRHEPDEGEINYDYIFNKLDEIGYQGFVGCEYKPRGETSSGLAWFEKYK</sequence>
<keyword evidence="5" id="KW-0670">Pyruvate</keyword>
<organism evidence="5 6">
    <name type="scientific">Rodentibacter mrazii</name>
    <dbReference type="NCBI Taxonomy" id="1908257"/>
    <lineage>
        <taxon>Bacteria</taxon>
        <taxon>Pseudomonadati</taxon>
        <taxon>Pseudomonadota</taxon>
        <taxon>Gammaproteobacteria</taxon>
        <taxon>Pasteurellales</taxon>
        <taxon>Pasteurellaceae</taxon>
        <taxon>Rodentibacter</taxon>
    </lineage>
</organism>
<dbReference type="InterPro" id="IPR013022">
    <property type="entry name" value="Xyl_isomerase-like_TIM-brl"/>
</dbReference>
<dbReference type="STRING" id="1908257.BKK47_08230"/>
<evidence type="ECO:0000256" key="3">
    <source>
        <dbReference type="PIRSR" id="PIRSR006241-50"/>
    </source>
</evidence>
<accession>A0A1V3IEX0</accession>
<evidence type="ECO:0000256" key="1">
    <source>
        <dbReference type="ARBA" id="ARBA00023235"/>
    </source>
</evidence>
<dbReference type="PIRSF" id="PIRSF006241">
    <property type="entry name" value="HyI"/>
    <property type="match status" value="1"/>
</dbReference>
<evidence type="ECO:0000313" key="6">
    <source>
        <dbReference type="Proteomes" id="UP000189426"/>
    </source>
</evidence>
<dbReference type="GO" id="GO:0008903">
    <property type="term" value="F:hydroxypyruvate isomerase activity"/>
    <property type="evidence" value="ECO:0007669"/>
    <property type="project" value="TreeGrafter"/>
</dbReference>
<dbReference type="RefSeq" id="WP_077494404.1">
    <property type="nucleotide sequence ID" value="NZ_MLHG01000052.1"/>
</dbReference>
<dbReference type="SUPFAM" id="SSF51658">
    <property type="entry name" value="Xylose isomerase-like"/>
    <property type="match status" value="1"/>
</dbReference>
<dbReference type="NCBIfam" id="NF043033">
    <property type="entry name" value="OxoTetrIsom"/>
    <property type="match status" value="1"/>
</dbReference>
<evidence type="ECO:0000256" key="2">
    <source>
        <dbReference type="PIRNR" id="PIRNR006241"/>
    </source>
</evidence>
<dbReference type="InterPro" id="IPR053398">
    <property type="entry name" value="HPT_OtnI_isomerases"/>
</dbReference>
<dbReference type="PANTHER" id="PTHR43489">
    <property type="entry name" value="ISOMERASE"/>
    <property type="match status" value="1"/>
</dbReference>
<dbReference type="FunFam" id="3.20.20.150:FF:000007">
    <property type="entry name" value="Hydroxypyruvate isomerase"/>
    <property type="match status" value="1"/>
</dbReference>
<dbReference type="InterPro" id="IPR026040">
    <property type="entry name" value="HyI-like"/>
</dbReference>
<gene>
    <name evidence="5" type="ORF">BKK47_08230</name>
</gene>
<dbReference type="InterPro" id="IPR036237">
    <property type="entry name" value="Xyl_isomerase-like_sf"/>
</dbReference>
<dbReference type="AlphaFoldDB" id="A0A1V3IEX0"/>
<keyword evidence="6" id="KW-1185">Reference proteome</keyword>
<keyword evidence="1 2" id="KW-0413">Isomerase</keyword>
<feature type="active site" description="Proton donor/acceptor" evidence="3">
    <location>
        <position position="240"/>
    </location>
</feature>
<reference evidence="5 6" key="1">
    <citation type="submission" date="2016-10" db="EMBL/GenBank/DDBJ databases">
        <title>Rodentibacter gen. nov. and new species.</title>
        <authorList>
            <person name="Christensen H."/>
        </authorList>
    </citation>
    <scope>NUCLEOTIDE SEQUENCE [LARGE SCALE GENOMIC DNA]</scope>
    <source>
        <strain evidence="5 6">Ppn418</strain>
    </source>
</reference>
<evidence type="ECO:0000313" key="5">
    <source>
        <dbReference type="EMBL" id="OOF38802.1"/>
    </source>
</evidence>
<proteinExistence type="inferred from homology"/>
<feature type="domain" description="Xylose isomerase-like TIM barrel" evidence="4">
    <location>
        <begin position="21"/>
        <end position="256"/>
    </location>
</feature>
<feature type="active site" description="Proton donor/acceptor" evidence="3">
    <location>
        <position position="143"/>
    </location>
</feature>